<dbReference type="PROSITE" id="PS50853">
    <property type="entry name" value="FN3"/>
    <property type="match status" value="1"/>
</dbReference>
<keyword evidence="1" id="KW-0812">Transmembrane</keyword>
<sequence>MPLVHKIMFINKTKLTKILIIMTVLIIPAVLWLIKPAVAQAQTDSNLNVWGDLFSPEGVGFNAINQTGLGKADPRVIAGGIIQVILGFLGLLTVILMLYGGFLWMNSKGDPKKIEIAQALIRNAVIGLIIILSAFAIALYVTRVLIGVTGARSAQSLENGICAEGSFKSCGCSGLQNCINGSWSSCIGSDCGDATGGQYCNANLMSDTCEPRADVCPLGQRCNTESCRCEKGGAYGDSCAAVNSTPEMLVCDGNNCGAYLTCSVDSGCICLGAPVIKDISPVGGFCEGSVDTACLIDNDCAAFTPAVCNNNQPNGSTGNLVTIKGLHFGDYQPGISKVFIGGVEAPLAENVNSDCKGGWTGQQIIVVVPNGAATGQVEVLVANGSDLSNDDRGPKIKDFKINNLIRPGLCQLSKNEGLLNETIGYFGVNLETSGAFYGSPMENVPAGNSEFQTLKGLALVPNINSGDTTTFVVQTSKASSNFLDFKKLQDVDSGPNIISVEPLIGSAGQYVTIRGLGFGSMRKSAGVMFGNIEADYVFPAMCADSVWSNNQVIVKVPEGLSDGPLAILMKVGEQTALAPEKFTMQADLLATPGLCKLQPAAGRIGDDVDLWGENFGNLDNNSQLIFHNNIKINNTLKVCWGGDDDGQICNTNADCLKGNCSAILSMWGRDSKALGAAKPDRVSAKIPLAAISGPIKLTKGVPAVFSNPINLTVGECSIDSQCGNSICCQAGTPLAGTCQTNTQSCYGSSQSCIFEWGFDTSAKQTCPVERSFACTDGACCARACVLDAASGQTKCLESASCFGKAASQCLDNILCGNSPGLCSVGDATKIKGSSCDCSILGYKDATYDVANNRCKVSDYTCSSPKKIVGVEQAAYCSIYQDQPRWHINVEQTCPTGFTKVAGNDKICVNVIETCVLCPKSFNCQAVSDGVGECVSPLPICPSGFSCQAGSCQKAVEASCECCCDENNNQSNGTNPACCAPLTCANSCGSADNLGLCSGCSDVGTTQDEHDAACNCLGTSGKFCDGSVPGGVCRDCEQVTTLNECSTHATCCVDNKNGNGCKGVQSTRVFEGDFAYCAYYSCDDNCQTPAKTGSFTDSQDCVGDCEQNPTCDGNPLPGCQMNRNACPADKPICGLDCVCKSEGDKPGDPCADTSGACSLFCGNVYSCRGKLGCQGLGCKGQPDEATCKCCCDPNNKSKDPVAPDFDKCASVGSGNLSCQPNKEPCDGDQRGLCCGCSSDNDCGIPNEVGCGNDICCHPRLSVQQMWPMPDGTGLCRNSLVKAIFNGAIEKATAVGNLLLVGDYGNKECPTNTTLLAQRTLPPSTWLGRLKQWFFGLLKAPEVKAADVINNYCSINGSVVAVDIIDGLNKTQSEISFKLIGALDANTKYYVILKGDELLDSKSGILSKFRVGFKGVNLSDQTIFNGLSYRNAQVWSFSTGPDICWLDKVEVNPSQHLFRKSGENYRYEASAKSANGQLLTPVSLYSWIFNWTSNDPTVASVKNDSQSQDFLGEVTSGRKTDAQTFIIAQAIITADKISPLSTVGKIKEGKARAVVFLCDNPWPTVVDNNIWPLAWSDTASNCDICTDIATGKPRPCQPEDCLDNKFSIYYCRDQGVEGSKDDLPGLRADLTIRGRYQYFRQDVWINVLKDYYLFRSDLPMSPTKLSVTLTTASAGGEADLSWTGNSLKYKIYYGTQSGFYTAFKEVTAKNTIIKGLKNNQDYYFAVTAINDLNIESVYSDEVKLKVVDVIVPEKPVNFKAEIDVSDSKNQKIISNWKQVDDTVYSLFYGPNPNPAVSVMVGKKASYTISKLSNLLIQDYYLQLVSEDMSGNKSEPVVLKCAKGCSLKHCECQVF</sequence>
<organism evidence="3 4">
    <name type="scientific">Candidatus Falkowbacteria bacterium CG10_big_fil_rev_8_21_14_0_10_37_14</name>
    <dbReference type="NCBI Taxonomy" id="1974561"/>
    <lineage>
        <taxon>Bacteria</taxon>
        <taxon>Candidatus Falkowiibacteriota</taxon>
    </lineage>
</organism>
<dbReference type="InterPro" id="IPR013783">
    <property type="entry name" value="Ig-like_fold"/>
</dbReference>
<feature type="transmembrane region" description="Helical" evidence="1">
    <location>
        <begin position="120"/>
        <end position="141"/>
    </location>
</feature>
<dbReference type="Pfam" id="PF01833">
    <property type="entry name" value="TIG"/>
    <property type="match status" value="2"/>
</dbReference>
<name>A0A2M6WTV1_9BACT</name>
<dbReference type="Gene3D" id="2.60.40.10">
    <property type="entry name" value="Immunoglobulins"/>
    <property type="match status" value="3"/>
</dbReference>
<accession>A0A2M6WTV1</accession>
<reference evidence="4" key="1">
    <citation type="submission" date="2017-09" db="EMBL/GenBank/DDBJ databases">
        <title>Depth-based differentiation of microbial function through sediment-hosted aquifers and enrichment of novel symbionts in the deep terrestrial subsurface.</title>
        <authorList>
            <person name="Probst A.J."/>
            <person name="Ladd B."/>
            <person name="Jarett J.K."/>
            <person name="Geller-Mcgrath D.E."/>
            <person name="Sieber C.M.K."/>
            <person name="Emerson J.B."/>
            <person name="Anantharaman K."/>
            <person name="Thomas B.C."/>
            <person name="Malmstrom R."/>
            <person name="Stieglmeier M."/>
            <person name="Klingl A."/>
            <person name="Woyke T."/>
            <person name="Ryan C.M."/>
            <person name="Banfield J.F."/>
        </authorList>
    </citation>
    <scope>NUCLEOTIDE SEQUENCE [LARGE SCALE GENOMIC DNA]</scope>
</reference>
<feature type="domain" description="Fibronectin type-III" evidence="2">
    <location>
        <begin position="1659"/>
        <end position="1747"/>
    </location>
</feature>
<evidence type="ECO:0000313" key="3">
    <source>
        <dbReference type="EMBL" id="PIT96219.1"/>
    </source>
</evidence>
<evidence type="ECO:0000256" key="1">
    <source>
        <dbReference type="SAM" id="Phobius"/>
    </source>
</evidence>
<keyword evidence="1" id="KW-0472">Membrane</keyword>
<gene>
    <name evidence="3" type="ORF">COT94_01600</name>
</gene>
<dbReference type="InterPro" id="IPR002909">
    <property type="entry name" value="IPT_dom"/>
</dbReference>
<dbReference type="CDD" id="cd00063">
    <property type="entry name" value="FN3"/>
    <property type="match status" value="1"/>
</dbReference>
<evidence type="ECO:0000259" key="2">
    <source>
        <dbReference type="PROSITE" id="PS50853"/>
    </source>
</evidence>
<proteinExistence type="predicted"/>
<dbReference type="SUPFAM" id="SSF49265">
    <property type="entry name" value="Fibronectin type III"/>
    <property type="match status" value="1"/>
</dbReference>
<dbReference type="InterPro" id="IPR036116">
    <property type="entry name" value="FN3_sf"/>
</dbReference>
<dbReference type="EMBL" id="PFAM01000010">
    <property type="protein sequence ID" value="PIT96219.1"/>
    <property type="molecule type" value="Genomic_DNA"/>
</dbReference>
<dbReference type="InterPro" id="IPR003961">
    <property type="entry name" value="FN3_dom"/>
</dbReference>
<dbReference type="Proteomes" id="UP000228533">
    <property type="component" value="Unassembled WGS sequence"/>
</dbReference>
<dbReference type="SUPFAM" id="SSF81296">
    <property type="entry name" value="E set domains"/>
    <property type="match status" value="2"/>
</dbReference>
<protein>
    <recommendedName>
        <fullName evidence="2">Fibronectin type-III domain-containing protein</fullName>
    </recommendedName>
</protein>
<dbReference type="SMART" id="SM00060">
    <property type="entry name" value="FN3"/>
    <property type="match status" value="1"/>
</dbReference>
<dbReference type="InterPro" id="IPR014756">
    <property type="entry name" value="Ig_E-set"/>
</dbReference>
<keyword evidence="1" id="KW-1133">Transmembrane helix</keyword>
<comment type="caution">
    <text evidence="3">The sequence shown here is derived from an EMBL/GenBank/DDBJ whole genome shotgun (WGS) entry which is preliminary data.</text>
</comment>
<evidence type="ECO:0000313" key="4">
    <source>
        <dbReference type="Proteomes" id="UP000228533"/>
    </source>
</evidence>
<feature type="transmembrane region" description="Helical" evidence="1">
    <location>
        <begin position="76"/>
        <end position="99"/>
    </location>
</feature>